<feature type="domain" description="TonB-dependent receptor-like beta-barrel" evidence="17">
    <location>
        <begin position="258"/>
        <end position="667"/>
    </location>
</feature>
<dbReference type="PROSITE" id="PS52016">
    <property type="entry name" value="TONB_DEPENDENT_REC_3"/>
    <property type="match status" value="1"/>
</dbReference>
<dbReference type="PROSITE" id="PS01156">
    <property type="entry name" value="TONB_DEPENDENT_REC_2"/>
    <property type="match status" value="1"/>
</dbReference>
<dbReference type="RefSeq" id="WP_010365467.1">
    <property type="nucleotide sequence ID" value="NZ_AHBZ03000023.1"/>
</dbReference>
<proteinExistence type="inferred from homology"/>
<dbReference type="Pfam" id="PF07715">
    <property type="entry name" value="Plug"/>
    <property type="match status" value="1"/>
</dbReference>
<evidence type="ECO:0000256" key="12">
    <source>
        <dbReference type="ARBA" id="ARBA00023170"/>
    </source>
</evidence>
<dbReference type="NCBIfam" id="TIGR01783">
    <property type="entry name" value="TonB-siderophor"/>
    <property type="match status" value="1"/>
</dbReference>
<keyword evidence="12 19" id="KW-0675">Receptor</keyword>
<evidence type="ECO:0000313" key="20">
    <source>
        <dbReference type="Proteomes" id="UP000016487"/>
    </source>
</evidence>
<keyword evidence="7" id="KW-0732">Signal</keyword>
<keyword evidence="5" id="KW-0410">Iron transport</keyword>
<sequence>MKQFSKVAQAVGLGILVGTTGFAYADDVIKVDAQELEKIEVLGKHYRNIGATGLPLAIGDTPQSISLIDAEYIALYDLNSVGEALEHSAAIHTDPSPSGRDRFTYARGFAMNRYLVDGMVSAGRSFQSSLLDASMFETVEVIRGSTGMLQEVGQPSGTVNLIQKRAQESFSGYVNAELGSWGKRRVEGDVTGALSNDGSVKARAVAVYETADSFQDRVNSARKVIYGTISAELTDDLSASLFWSQQEDELDEFSSGLPFSYSDGSAFNGDASHNDTPSWVYEDVNQDNVMVELQYTLNDDWSIQGRYHRSDVESDGIFFSGDSLPDVESGLYRSFINHSDRENESERAELNLTGNFTLLDREHHVTFSAADASFTEIEKRAFPQSAPTINANDPSSSASIPMPVFSEPSITNSEQESKNYRIAANLSLAEPLNVLLGANYKDIDSRAGAGDIFSDWVNNSDTSLYIGATYDVTEAISVYSSYTDIFELQMVFDKNGDLLDPAVGKNKEIGARYSSLDGNLNIDVALFQINQENFAINDTSAAAARIYRAVDGVESKGYEIEISGYINDQWRASIAYSNLSLADNNEGRISKIVPDKVAKFNTDYEFDGSLAGLTVGGFINWTGERHGFILVPRKGFAYPELESYTVVGLVASYDVTDNLSIKANINNAFDKEYESKVAWFSRRASTPRNYSAQINYRF</sequence>
<name>A0AAD4AG48_9GAMM</name>
<evidence type="ECO:0000256" key="6">
    <source>
        <dbReference type="ARBA" id="ARBA00022692"/>
    </source>
</evidence>
<evidence type="ECO:0000256" key="1">
    <source>
        <dbReference type="ARBA" id="ARBA00004571"/>
    </source>
</evidence>
<dbReference type="GO" id="GO:0038023">
    <property type="term" value="F:signaling receptor activity"/>
    <property type="evidence" value="ECO:0007669"/>
    <property type="project" value="InterPro"/>
</dbReference>
<dbReference type="InterPro" id="IPR012910">
    <property type="entry name" value="Plug_dom"/>
</dbReference>
<evidence type="ECO:0000259" key="17">
    <source>
        <dbReference type="Pfam" id="PF00593"/>
    </source>
</evidence>
<reference evidence="19" key="2">
    <citation type="submission" date="2015-03" db="EMBL/GenBank/DDBJ databases">
        <title>Genome sequence of Pseudoalteromonas citrea.</title>
        <authorList>
            <person name="Xie B.-B."/>
            <person name="Rong J.-C."/>
            <person name="Qin Q.-L."/>
            <person name="Zhang Y.-Z."/>
        </authorList>
    </citation>
    <scope>NUCLEOTIDE SEQUENCE</scope>
    <source>
        <strain evidence="19">DSM 8771</strain>
    </source>
</reference>
<dbReference type="GO" id="GO:0015344">
    <property type="term" value="F:siderophore uptake transmembrane transporter activity"/>
    <property type="evidence" value="ECO:0007669"/>
    <property type="project" value="TreeGrafter"/>
</dbReference>
<dbReference type="AlphaFoldDB" id="A0AAD4AG48"/>
<comment type="similarity">
    <text evidence="2 14 16">Belongs to the TonB-dependent receptor family.</text>
</comment>
<protein>
    <submittedName>
        <fullName evidence="19">Outer-membrane receptor for ferric coprogen and ferric-rhodotorulic acid</fullName>
    </submittedName>
</protein>
<dbReference type="EMBL" id="AHBZ03000023">
    <property type="protein sequence ID" value="KAF7767615.1"/>
    <property type="molecule type" value="Genomic_DNA"/>
</dbReference>
<comment type="subcellular location">
    <subcellularLocation>
        <location evidence="1 14">Cell outer membrane</location>
        <topology evidence="1 14">Multi-pass membrane protein</topology>
    </subcellularLocation>
</comment>
<evidence type="ECO:0000256" key="10">
    <source>
        <dbReference type="ARBA" id="ARBA00023077"/>
    </source>
</evidence>
<evidence type="ECO:0000256" key="3">
    <source>
        <dbReference type="ARBA" id="ARBA00022448"/>
    </source>
</evidence>
<keyword evidence="13 14" id="KW-0998">Cell outer membrane</keyword>
<dbReference type="Proteomes" id="UP000016487">
    <property type="component" value="Unassembled WGS sequence"/>
</dbReference>
<evidence type="ECO:0000256" key="14">
    <source>
        <dbReference type="PROSITE-ProRule" id="PRU01360"/>
    </source>
</evidence>
<dbReference type="GO" id="GO:0015891">
    <property type="term" value="P:siderophore transport"/>
    <property type="evidence" value="ECO:0007669"/>
    <property type="project" value="InterPro"/>
</dbReference>
<evidence type="ECO:0000259" key="18">
    <source>
        <dbReference type="Pfam" id="PF07715"/>
    </source>
</evidence>
<dbReference type="GO" id="GO:0009279">
    <property type="term" value="C:cell outer membrane"/>
    <property type="evidence" value="ECO:0007669"/>
    <property type="project" value="UniProtKB-SubCell"/>
</dbReference>
<evidence type="ECO:0000256" key="7">
    <source>
        <dbReference type="ARBA" id="ARBA00022729"/>
    </source>
</evidence>
<dbReference type="PANTHER" id="PTHR32552">
    <property type="entry name" value="FERRICHROME IRON RECEPTOR-RELATED"/>
    <property type="match status" value="1"/>
</dbReference>
<keyword evidence="10 16" id="KW-0798">TonB box</keyword>
<evidence type="ECO:0000256" key="13">
    <source>
        <dbReference type="ARBA" id="ARBA00023237"/>
    </source>
</evidence>
<dbReference type="Gene3D" id="2.40.170.20">
    <property type="entry name" value="TonB-dependent receptor, beta-barrel domain"/>
    <property type="match status" value="1"/>
</dbReference>
<dbReference type="Gene3D" id="2.170.130.10">
    <property type="entry name" value="TonB-dependent receptor, plug domain"/>
    <property type="match status" value="1"/>
</dbReference>
<keyword evidence="8" id="KW-0408">Iron</keyword>
<dbReference type="InterPro" id="IPR000531">
    <property type="entry name" value="Beta-barrel_TonB"/>
</dbReference>
<dbReference type="InterPro" id="IPR010105">
    <property type="entry name" value="TonB_sidphr_rcpt"/>
</dbReference>
<dbReference type="PANTHER" id="PTHR32552:SF74">
    <property type="entry name" value="HYDROXAMATE SIDEROPHORE RECEPTOR FHUE"/>
    <property type="match status" value="1"/>
</dbReference>
<reference evidence="19" key="1">
    <citation type="journal article" date="2012" name="J. Bacteriol.">
        <title>Genome sequences of type strains of seven species of the marine bacterium Pseudoalteromonas.</title>
        <authorList>
            <person name="Xie B.B."/>
            <person name="Shu Y.L."/>
            <person name="Qin Q.L."/>
            <person name="Rong J.C."/>
            <person name="Zhang X.Y."/>
            <person name="Chen X.L."/>
            <person name="Shi M."/>
            <person name="He H.L."/>
            <person name="Zhou B.C."/>
            <person name="Zhang Y.Z."/>
        </authorList>
    </citation>
    <scope>NUCLEOTIDE SEQUENCE</scope>
    <source>
        <strain evidence="19">DSM 8771</strain>
    </source>
</reference>
<dbReference type="Pfam" id="PF00593">
    <property type="entry name" value="TonB_dep_Rec_b-barrel"/>
    <property type="match status" value="1"/>
</dbReference>
<feature type="domain" description="TonB-dependent receptor plug" evidence="18">
    <location>
        <begin position="60"/>
        <end position="158"/>
    </location>
</feature>
<evidence type="ECO:0000256" key="5">
    <source>
        <dbReference type="ARBA" id="ARBA00022496"/>
    </source>
</evidence>
<dbReference type="InterPro" id="IPR037066">
    <property type="entry name" value="Plug_dom_sf"/>
</dbReference>
<evidence type="ECO:0000256" key="8">
    <source>
        <dbReference type="ARBA" id="ARBA00023004"/>
    </source>
</evidence>
<dbReference type="InterPro" id="IPR039426">
    <property type="entry name" value="TonB-dep_rcpt-like"/>
</dbReference>
<organism evidence="19 20">
    <name type="scientific">Pseudoalteromonas citrea</name>
    <dbReference type="NCBI Taxonomy" id="43655"/>
    <lineage>
        <taxon>Bacteria</taxon>
        <taxon>Pseudomonadati</taxon>
        <taxon>Pseudomonadota</taxon>
        <taxon>Gammaproteobacteria</taxon>
        <taxon>Alteromonadales</taxon>
        <taxon>Pseudoalteromonadaceae</taxon>
        <taxon>Pseudoalteromonas</taxon>
    </lineage>
</organism>
<keyword evidence="6 14" id="KW-0812">Transmembrane</keyword>
<gene>
    <name evidence="19" type="primary">fhuE</name>
    <name evidence="19" type="ORF">PCIT_a3668</name>
</gene>
<evidence type="ECO:0000256" key="16">
    <source>
        <dbReference type="RuleBase" id="RU003357"/>
    </source>
</evidence>
<evidence type="ECO:0000256" key="2">
    <source>
        <dbReference type="ARBA" id="ARBA00009810"/>
    </source>
</evidence>
<keyword evidence="9" id="KW-0406">Ion transport</keyword>
<evidence type="ECO:0000256" key="4">
    <source>
        <dbReference type="ARBA" id="ARBA00022452"/>
    </source>
</evidence>
<evidence type="ECO:0000313" key="19">
    <source>
        <dbReference type="EMBL" id="KAF7767615.1"/>
    </source>
</evidence>
<dbReference type="InterPro" id="IPR036942">
    <property type="entry name" value="Beta-barrel_TonB_sf"/>
</dbReference>
<dbReference type="InterPro" id="IPR010917">
    <property type="entry name" value="TonB_rcpt_CS"/>
</dbReference>
<feature type="short sequence motif" description="TonB C-terminal box" evidence="15">
    <location>
        <begin position="681"/>
        <end position="698"/>
    </location>
</feature>
<dbReference type="SUPFAM" id="SSF56935">
    <property type="entry name" value="Porins"/>
    <property type="match status" value="1"/>
</dbReference>
<evidence type="ECO:0000256" key="11">
    <source>
        <dbReference type="ARBA" id="ARBA00023136"/>
    </source>
</evidence>
<evidence type="ECO:0000256" key="9">
    <source>
        <dbReference type="ARBA" id="ARBA00023065"/>
    </source>
</evidence>
<evidence type="ECO:0000256" key="15">
    <source>
        <dbReference type="PROSITE-ProRule" id="PRU10144"/>
    </source>
</evidence>
<accession>A0AAD4AG48</accession>
<comment type="caution">
    <text evidence="19">The sequence shown here is derived from an EMBL/GenBank/DDBJ whole genome shotgun (WGS) entry which is preliminary data.</text>
</comment>
<keyword evidence="3 14" id="KW-0813">Transport</keyword>
<keyword evidence="4 14" id="KW-1134">Transmembrane beta strand</keyword>
<keyword evidence="11 14" id="KW-0472">Membrane</keyword>
<dbReference type="CDD" id="cd01347">
    <property type="entry name" value="ligand_gated_channel"/>
    <property type="match status" value="1"/>
</dbReference>